<name>A0A1H7YMN0_9FIRM</name>
<proteinExistence type="predicted"/>
<reference evidence="2 3" key="1">
    <citation type="submission" date="2016-10" db="EMBL/GenBank/DDBJ databases">
        <authorList>
            <person name="de Groot N.N."/>
        </authorList>
    </citation>
    <scope>NUCLEOTIDE SEQUENCE [LARGE SCALE GENOMIC DNA]</scope>
    <source>
        <strain evidence="2 3">CGMCC 1.5070</strain>
    </source>
</reference>
<feature type="chain" id="PRO_5011777563" evidence="1">
    <location>
        <begin position="24"/>
        <end position="129"/>
    </location>
</feature>
<feature type="signal peptide" evidence="1">
    <location>
        <begin position="1"/>
        <end position="23"/>
    </location>
</feature>
<dbReference type="EMBL" id="FOCG01000001">
    <property type="protein sequence ID" value="SEM47191.1"/>
    <property type="molecule type" value="Genomic_DNA"/>
</dbReference>
<dbReference type="AlphaFoldDB" id="A0A1H7YMN0"/>
<dbReference type="Proteomes" id="UP000199158">
    <property type="component" value="Unassembled WGS sequence"/>
</dbReference>
<evidence type="ECO:0000313" key="3">
    <source>
        <dbReference type="Proteomes" id="UP000199158"/>
    </source>
</evidence>
<evidence type="ECO:0000313" key="2">
    <source>
        <dbReference type="EMBL" id="SEM47191.1"/>
    </source>
</evidence>
<protein>
    <submittedName>
        <fullName evidence="2">Uncharacterized protein</fullName>
    </submittedName>
</protein>
<dbReference type="RefSeq" id="WP_092750626.1">
    <property type="nucleotide sequence ID" value="NZ_FOCG01000001.1"/>
</dbReference>
<keyword evidence="1" id="KW-0732">Signal</keyword>
<sequence length="129" mass="14489">MKKFLCIVLAVVLSLGMATTAWARLSYLDIGSYGLIIEDGEAKVEGSLFVNNTNSCGIKVVLKERADMTKSWKSVKTFEIKEHDYSTGISRTYTAKPGYFYKATFTFYAYDSSYNVLESITEDTTIERA</sequence>
<gene>
    <name evidence="2" type="ORF">SAMN05216180_0124</name>
</gene>
<dbReference type="STRING" id="474960.SAMN05216180_0124"/>
<evidence type="ECO:0000256" key="1">
    <source>
        <dbReference type="SAM" id="SignalP"/>
    </source>
</evidence>
<organism evidence="2 3">
    <name type="scientific">Hydrogenoanaerobacterium saccharovorans</name>
    <dbReference type="NCBI Taxonomy" id="474960"/>
    <lineage>
        <taxon>Bacteria</taxon>
        <taxon>Bacillati</taxon>
        <taxon>Bacillota</taxon>
        <taxon>Clostridia</taxon>
        <taxon>Eubacteriales</taxon>
        <taxon>Oscillospiraceae</taxon>
        <taxon>Hydrogenoanaerobacterium</taxon>
    </lineage>
</organism>
<accession>A0A1H7YMN0</accession>
<keyword evidence="3" id="KW-1185">Reference proteome</keyword>